<keyword evidence="4" id="KW-0496">Mitochondrion</keyword>
<evidence type="ECO:0000256" key="5">
    <source>
        <dbReference type="ARBA" id="ARBA00023136"/>
    </source>
</evidence>
<feature type="transmembrane region" description="Helical" evidence="6">
    <location>
        <begin position="77"/>
        <end position="95"/>
    </location>
</feature>
<dbReference type="Proteomes" id="UP000192223">
    <property type="component" value="Unplaced"/>
</dbReference>
<dbReference type="Pfam" id="PF07114">
    <property type="entry name" value="TMEM126"/>
    <property type="match status" value="1"/>
</dbReference>
<sequence length="213" mass="23909">MALIKTKFSEVPLDAIILTENDAFKYETEILQNWEKGNDVWAYRYGKFVLAAISGFVGGYLNSHYRLKVRLFSYGRIASYLSTITIPSVTCLFFHDQFVLRGVVLQNECPVCLQLRAAAFQTFAGVVAPSLLAPFASFSLALRYGTYDVPYVTKEPLKAFKFWQSKTRPIGNILFAIFLGQALAGALVTHLEARSVFNVNNELLKLDKSLNNT</sequence>
<dbReference type="AlphaFoldDB" id="A0A1W4WFG0"/>
<comment type="subcellular location">
    <subcellularLocation>
        <location evidence="1">Mitochondrion membrane</location>
        <topology evidence="1">Multi-pass membrane protein</topology>
    </subcellularLocation>
</comment>
<dbReference type="KEGG" id="apln:108732745"/>
<evidence type="ECO:0000256" key="3">
    <source>
        <dbReference type="ARBA" id="ARBA00022989"/>
    </source>
</evidence>
<evidence type="ECO:0000256" key="2">
    <source>
        <dbReference type="ARBA" id="ARBA00022692"/>
    </source>
</evidence>
<evidence type="ECO:0000256" key="1">
    <source>
        <dbReference type="ARBA" id="ARBA00004225"/>
    </source>
</evidence>
<proteinExistence type="predicted"/>
<evidence type="ECO:0000256" key="4">
    <source>
        <dbReference type="ARBA" id="ARBA00023128"/>
    </source>
</evidence>
<dbReference type="OrthoDB" id="6234762at2759"/>
<dbReference type="PANTHER" id="PTHR16296:SF2">
    <property type="entry name" value="TRANSMEMBRANE PROTEIN 126A"/>
    <property type="match status" value="1"/>
</dbReference>
<dbReference type="InParanoid" id="A0A1W4WFG0"/>
<dbReference type="RefSeq" id="XP_018319197.1">
    <property type="nucleotide sequence ID" value="XM_018463695.2"/>
</dbReference>
<evidence type="ECO:0000256" key="6">
    <source>
        <dbReference type="SAM" id="Phobius"/>
    </source>
</evidence>
<name>A0A1W4WFG0_AGRPL</name>
<protein>
    <submittedName>
        <fullName evidence="8">Uncharacterized protein LOC108732745</fullName>
    </submittedName>
</protein>
<feature type="transmembrane region" description="Helical" evidence="6">
    <location>
        <begin position="170"/>
        <end position="191"/>
    </location>
</feature>
<gene>
    <name evidence="8" type="primary">LOC108732745</name>
</gene>
<dbReference type="GeneID" id="108732745"/>
<dbReference type="FunCoup" id="A0A1W4WFG0">
    <property type="interactions" value="391"/>
</dbReference>
<keyword evidence="7" id="KW-1185">Reference proteome</keyword>
<evidence type="ECO:0000313" key="8">
    <source>
        <dbReference type="RefSeq" id="XP_018319197.1"/>
    </source>
</evidence>
<keyword evidence="2 6" id="KW-0812">Transmembrane</keyword>
<dbReference type="STRING" id="224129.A0A1W4WFG0"/>
<keyword evidence="3 6" id="KW-1133">Transmembrane helix</keyword>
<keyword evidence="5 6" id="KW-0472">Membrane</keyword>
<feature type="transmembrane region" description="Helical" evidence="6">
    <location>
        <begin position="115"/>
        <end position="136"/>
    </location>
</feature>
<dbReference type="GO" id="GO:0031966">
    <property type="term" value="C:mitochondrial membrane"/>
    <property type="evidence" value="ECO:0007669"/>
    <property type="project" value="UniProtKB-SubCell"/>
</dbReference>
<feature type="transmembrane region" description="Helical" evidence="6">
    <location>
        <begin position="45"/>
        <end position="65"/>
    </location>
</feature>
<reference evidence="8" key="1">
    <citation type="submission" date="2025-08" db="UniProtKB">
        <authorList>
            <consortium name="RefSeq"/>
        </authorList>
    </citation>
    <scope>IDENTIFICATION</scope>
    <source>
        <tissue evidence="8">Entire body</tissue>
    </source>
</reference>
<dbReference type="PANTHER" id="PTHR16296">
    <property type="entry name" value="UNCHARACTERIZED HYPOTHALAMUS PROTEIN HT007"/>
    <property type="match status" value="1"/>
</dbReference>
<evidence type="ECO:0000313" key="7">
    <source>
        <dbReference type="Proteomes" id="UP000192223"/>
    </source>
</evidence>
<accession>A0A1W4WFG0</accession>
<dbReference type="GO" id="GO:0032981">
    <property type="term" value="P:mitochondrial respiratory chain complex I assembly"/>
    <property type="evidence" value="ECO:0007669"/>
    <property type="project" value="TreeGrafter"/>
</dbReference>
<organism evidence="7 8">
    <name type="scientific">Agrilus planipennis</name>
    <name type="common">Emerald ash borer</name>
    <name type="synonym">Agrilus marcopoli</name>
    <dbReference type="NCBI Taxonomy" id="224129"/>
    <lineage>
        <taxon>Eukaryota</taxon>
        <taxon>Metazoa</taxon>
        <taxon>Ecdysozoa</taxon>
        <taxon>Arthropoda</taxon>
        <taxon>Hexapoda</taxon>
        <taxon>Insecta</taxon>
        <taxon>Pterygota</taxon>
        <taxon>Neoptera</taxon>
        <taxon>Endopterygota</taxon>
        <taxon>Coleoptera</taxon>
        <taxon>Polyphaga</taxon>
        <taxon>Elateriformia</taxon>
        <taxon>Buprestoidea</taxon>
        <taxon>Buprestidae</taxon>
        <taxon>Agrilinae</taxon>
        <taxon>Agrilus</taxon>
    </lineage>
</organism>
<dbReference type="InterPro" id="IPR009801">
    <property type="entry name" value="TMEM126"/>
</dbReference>